<dbReference type="EMBL" id="LNIX01000005">
    <property type="protein sequence ID" value="OXA54241.1"/>
    <property type="molecule type" value="Genomic_DNA"/>
</dbReference>
<organism evidence="2 3">
    <name type="scientific">Folsomia candida</name>
    <name type="common">Springtail</name>
    <dbReference type="NCBI Taxonomy" id="158441"/>
    <lineage>
        <taxon>Eukaryota</taxon>
        <taxon>Metazoa</taxon>
        <taxon>Ecdysozoa</taxon>
        <taxon>Arthropoda</taxon>
        <taxon>Hexapoda</taxon>
        <taxon>Collembola</taxon>
        <taxon>Entomobryomorpha</taxon>
        <taxon>Isotomoidea</taxon>
        <taxon>Isotomidae</taxon>
        <taxon>Proisotominae</taxon>
        <taxon>Folsomia</taxon>
    </lineage>
</organism>
<reference evidence="2 3" key="1">
    <citation type="submission" date="2015-12" db="EMBL/GenBank/DDBJ databases">
        <title>The genome of Folsomia candida.</title>
        <authorList>
            <person name="Faddeeva A."/>
            <person name="Derks M.F."/>
            <person name="Anvar Y."/>
            <person name="Smit S."/>
            <person name="Van Straalen N."/>
            <person name="Roelofs D."/>
        </authorList>
    </citation>
    <scope>NUCLEOTIDE SEQUENCE [LARGE SCALE GENOMIC DNA]</scope>
    <source>
        <strain evidence="2 3">VU population</strain>
        <tissue evidence="2">Whole body</tissue>
    </source>
</reference>
<comment type="caution">
    <text evidence="2">The sequence shown here is derived from an EMBL/GenBank/DDBJ whole genome shotgun (WGS) entry which is preliminary data.</text>
</comment>
<accession>A0A226EBU7</accession>
<sequence length="130" mass="13361">MLPYKNRFLYLFHLFIKIIFVLILLIGSAFPEEESWTWCGAKKRIEAITVGGSAGATVTATLAKWAIANGLINAGGVFGAYAGTTGLAAVAGPVGVVAGIGFALATMAVTPSCPVTVNHVHRGGGDVNGK</sequence>
<dbReference type="Proteomes" id="UP000198287">
    <property type="component" value="Unassembled WGS sequence"/>
</dbReference>
<dbReference type="AlphaFoldDB" id="A0A226EBU7"/>
<feature type="transmembrane region" description="Helical" evidence="1">
    <location>
        <begin position="7"/>
        <end position="30"/>
    </location>
</feature>
<evidence type="ECO:0000313" key="3">
    <source>
        <dbReference type="Proteomes" id="UP000198287"/>
    </source>
</evidence>
<proteinExistence type="predicted"/>
<name>A0A226EBU7_FOLCA</name>
<gene>
    <name evidence="2" type="ORF">Fcan01_10430</name>
</gene>
<keyword evidence="1" id="KW-0472">Membrane</keyword>
<protein>
    <submittedName>
        <fullName evidence="2">Uncharacterized protein</fullName>
    </submittedName>
</protein>
<keyword evidence="1" id="KW-0812">Transmembrane</keyword>
<keyword evidence="3" id="KW-1185">Reference proteome</keyword>
<keyword evidence="1" id="KW-1133">Transmembrane helix</keyword>
<evidence type="ECO:0000313" key="2">
    <source>
        <dbReference type="EMBL" id="OXA54241.1"/>
    </source>
</evidence>
<evidence type="ECO:0000256" key="1">
    <source>
        <dbReference type="SAM" id="Phobius"/>
    </source>
</evidence>